<comment type="caution">
    <text evidence="1">The sequence shown here is derived from an EMBL/GenBank/DDBJ whole genome shotgun (WGS) entry which is preliminary data.</text>
</comment>
<dbReference type="Proteomes" id="UP001156882">
    <property type="component" value="Unassembled WGS sequence"/>
</dbReference>
<gene>
    <name evidence="1" type="ORF">GCM10007874_15010</name>
</gene>
<keyword evidence="2" id="KW-1185">Reference proteome</keyword>
<accession>A0ABQ6CFB4</accession>
<dbReference type="EMBL" id="BSPC01000013">
    <property type="protein sequence ID" value="GLS18484.1"/>
    <property type="molecule type" value="Genomic_DNA"/>
</dbReference>
<proteinExistence type="predicted"/>
<sequence>MLCFRVPPRVDDACPRDIRPGRGGWLPRVIVESVKMEMEMVIRRPTTGRKAGDIAALAETA</sequence>
<name>A0ABQ6CFB4_9HYPH</name>
<protein>
    <submittedName>
        <fullName evidence="1">Uncharacterized protein</fullName>
    </submittedName>
</protein>
<organism evidence="1 2">
    <name type="scientific">Labrys miyagiensis</name>
    <dbReference type="NCBI Taxonomy" id="346912"/>
    <lineage>
        <taxon>Bacteria</taxon>
        <taxon>Pseudomonadati</taxon>
        <taxon>Pseudomonadota</taxon>
        <taxon>Alphaproteobacteria</taxon>
        <taxon>Hyphomicrobiales</taxon>
        <taxon>Xanthobacteraceae</taxon>
        <taxon>Labrys</taxon>
    </lineage>
</organism>
<evidence type="ECO:0000313" key="2">
    <source>
        <dbReference type="Proteomes" id="UP001156882"/>
    </source>
</evidence>
<reference evidence="2" key="1">
    <citation type="journal article" date="2019" name="Int. J. Syst. Evol. Microbiol.">
        <title>The Global Catalogue of Microorganisms (GCM) 10K type strain sequencing project: providing services to taxonomists for standard genome sequencing and annotation.</title>
        <authorList>
            <consortium name="The Broad Institute Genomics Platform"/>
            <consortium name="The Broad Institute Genome Sequencing Center for Infectious Disease"/>
            <person name="Wu L."/>
            <person name="Ma J."/>
        </authorList>
    </citation>
    <scope>NUCLEOTIDE SEQUENCE [LARGE SCALE GENOMIC DNA]</scope>
    <source>
        <strain evidence="2">NBRC 101365</strain>
    </source>
</reference>
<evidence type="ECO:0000313" key="1">
    <source>
        <dbReference type="EMBL" id="GLS18484.1"/>
    </source>
</evidence>